<keyword evidence="3" id="KW-1185">Reference proteome</keyword>
<gene>
    <name evidence="2" type="ORF">Nepgr_018629</name>
</gene>
<comment type="caution">
    <text evidence="2">The sequence shown here is derived from an EMBL/GenBank/DDBJ whole genome shotgun (WGS) entry which is preliminary data.</text>
</comment>
<feature type="domain" description="FAD dependent oxidoreductase" evidence="1">
    <location>
        <begin position="28"/>
        <end position="81"/>
    </location>
</feature>
<proteinExistence type="predicted"/>
<evidence type="ECO:0000259" key="1">
    <source>
        <dbReference type="Pfam" id="PF01266"/>
    </source>
</evidence>
<reference evidence="2" key="1">
    <citation type="submission" date="2023-05" db="EMBL/GenBank/DDBJ databases">
        <title>Nepenthes gracilis genome sequencing.</title>
        <authorList>
            <person name="Fukushima K."/>
        </authorList>
    </citation>
    <scope>NUCLEOTIDE SEQUENCE</scope>
    <source>
        <strain evidence="2">SING2019-196</strain>
    </source>
</reference>
<evidence type="ECO:0000313" key="2">
    <source>
        <dbReference type="EMBL" id="GMH16788.1"/>
    </source>
</evidence>
<organism evidence="2 3">
    <name type="scientific">Nepenthes gracilis</name>
    <name type="common">Slender pitcher plant</name>
    <dbReference type="NCBI Taxonomy" id="150966"/>
    <lineage>
        <taxon>Eukaryota</taxon>
        <taxon>Viridiplantae</taxon>
        <taxon>Streptophyta</taxon>
        <taxon>Embryophyta</taxon>
        <taxon>Tracheophyta</taxon>
        <taxon>Spermatophyta</taxon>
        <taxon>Magnoliopsida</taxon>
        <taxon>eudicotyledons</taxon>
        <taxon>Gunneridae</taxon>
        <taxon>Pentapetalae</taxon>
        <taxon>Caryophyllales</taxon>
        <taxon>Nepenthaceae</taxon>
        <taxon>Nepenthes</taxon>
    </lineage>
</organism>
<dbReference type="PANTHER" id="PTHR13847:SF150">
    <property type="entry name" value="OXIDOREDUCTASE TDA3-RELATED"/>
    <property type="match status" value="1"/>
</dbReference>
<dbReference type="InterPro" id="IPR006076">
    <property type="entry name" value="FAD-dep_OxRdtase"/>
</dbReference>
<dbReference type="Gene3D" id="3.50.50.60">
    <property type="entry name" value="FAD/NAD(P)-binding domain"/>
    <property type="match status" value="1"/>
</dbReference>
<dbReference type="EMBL" id="BSYO01000017">
    <property type="protein sequence ID" value="GMH16788.1"/>
    <property type="molecule type" value="Genomic_DNA"/>
</dbReference>
<name>A0AAD3SRP7_NEPGR</name>
<protein>
    <recommendedName>
        <fullName evidence="1">FAD dependent oxidoreductase domain-containing protein</fullName>
    </recommendedName>
</protein>
<dbReference type="Pfam" id="PF01266">
    <property type="entry name" value="DAO"/>
    <property type="match status" value="1"/>
</dbReference>
<dbReference type="GO" id="GO:0005737">
    <property type="term" value="C:cytoplasm"/>
    <property type="evidence" value="ECO:0007669"/>
    <property type="project" value="TreeGrafter"/>
</dbReference>
<dbReference type="SUPFAM" id="SSF51905">
    <property type="entry name" value="FAD/NAD(P)-binding domain"/>
    <property type="match status" value="1"/>
</dbReference>
<dbReference type="AlphaFoldDB" id="A0AAD3SRP7"/>
<dbReference type="Proteomes" id="UP001279734">
    <property type="component" value="Unassembled WGS sequence"/>
</dbReference>
<dbReference type="InterPro" id="IPR036188">
    <property type="entry name" value="FAD/NAD-bd_sf"/>
</dbReference>
<dbReference type="PANTHER" id="PTHR13847">
    <property type="entry name" value="SARCOSINE DEHYDROGENASE-RELATED"/>
    <property type="match status" value="1"/>
</dbReference>
<evidence type="ECO:0000313" key="3">
    <source>
        <dbReference type="Proteomes" id="UP001279734"/>
    </source>
</evidence>
<accession>A0AAD3SRP7</accession>
<sequence>MLLLVFNFQILVLAGREDLQFRKKTEGEARVTAEQACFLSCTDDGIPIIGEIPGVKGCFAGTGHSCWGILNGPTTGAALSKLILDGREQVVDLSSFTAARFVAARKG</sequence>